<sequence length="400" mass="45729">MDPQQAALIYNFLNVLEGEEYEMMIMQYAAVAALELVAMEEDEEVDYEAVWVPVTVVINDFHNLGDPCFKIHFRMSRTVFEALTTTVFNHLVVKGRLKRERTPMQDILLMVVWLLATPDSFRSVALRFGVNPGTLYYFYLYVIQALRELAPEFITWPNAAERVVISEAFQELSGFPGIIGCIDCTHIQITAPLEESGRYVNRHHVYSINVQSVADNNMLVRQLHVGEAGSLHDRRIFRRSPLLRDLLLEPAGVYRTVHEHLVGDGGYGISDFMMIPFVDNGHLTPAQSTFNSKLSQCRVKVENSYALVKGKWRRLKMLYARRPDVVTDHITASFVLHNFILLNGEPYEKGSEGRLDRNEPDEANGEDDEEEDYGIDAMLEECAQRGLEKRIHIMNMLQAI</sequence>
<organism evidence="10 11">
    <name type="scientific">Frankliniella fusca</name>
    <dbReference type="NCBI Taxonomy" id="407009"/>
    <lineage>
        <taxon>Eukaryota</taxon>
        <taxon>Metazoa</taxon>
        <taxon>Ecdysozoa</taxon>
        <taxon>Arthropoda</taxon>
        <taxon>Hexapoda</taxon>
        <taxon>Insecta</taxon>
        <taxon>Pterygota</taxon>
        <taxon>Neoptera</taxon>
        <taxon>Paraneoptera</taxon>
        <taxon>Thysanoptera</taxon>
        <taxon>Terebrantia</taxon>
        <taxon>Thripoidea</taxon>
        <taxon>Thripidae</taxon>
        <taxon>Frankliniella</taxon>
    </lineage>
</organism>
<evidence type="ECO:0000256" key="8">
    <source>
        <dbReference type="SAM" id="MobiDB-lite"/>
    </source>
</evidence>
<feature type="compositionally biased region" description="Basic and acidic residues" evidence="8">
    <location>
        <begin position="349"/>
        <end position="360"/>
    </location>
</feature>
<comment type="similarity">
    <text evidence="3">Belongs to the HARBI1 family.</text>
</comment>
<dbReference type="Pfam" id="PF13359">
    <property type="entry name" value="DDE_Tnp_4"/>
    <property type="match status" value="1"/>
</dbReference>
<evidence type="ECO:0000256" key="3">
    <source>
        <dbReference type="ARBA" id="ARBA00006958"/>
    </source>
</evidence>
<gene>
    <name evidence="10" type="ORF">KUF71_021401</name>
</gene>
<keyword evidence="5" id="KW-0479">Metal-binding</keyword>
<evidence type="ECO:0000313" key="11">
    <source>
        <dbReference type="Proteomes" id="UP001219518"/>
    </source>
</evidence>
<comment type="caution">
    <text evidence="10">The sequence shown here is derived from an EMBL/GenBank/DDBJ whole genome shotgun (WGS) entry which is preliminary data.</text>
</comment>
<dbReference type="InterPro" id="IPR045249">
    <property type="entry name" value="HARBI1-like"/>
</dbReference>
<evidence type="ECO:0000256" key="6">
    <source>
        <dbReference type="ARBA" id="ARBA00022801"/>
    </source>
</evidence>
<dbReference type="PANTHER" id="PTHR22930:SF292">
    <property type="entry name" value="DDE TNP4 DOMAIN-CONTAINING PROTEIN"/>
    <property type="match status" value="1"/>
</dbReference>
<feature type="domain" description="DDE Tnp4" evidence="9">
    <location>
        <begin position="182"/>
        <end position="338"/>
    </location>
</feature>
<keyword evidence="6" id="KW-0378">Hydrolase</keyword>
<evidence type="ECO:0000256" key="2">
    <source>
        <dbReference type="ARBA" id="ARBA00004123"/>
    </source>
</evidence>
<evidence type="ECO:0000313" key="10">
    <source>
        <dbReference type="EMBL" id="KAK3911740.1"/>
    </source>
</evidence>
<dbReference type="GO" id="GO:0004518">
    <property type="term" value="F:nuclease activity"/>
    <property type="evidence" value="ECO:0007669"/>
    <property type="project" value="UniProtKB-KW"/>
</dbReference>
<dbReference type="AlphaFoldDB" id="A0AAE1GYP8"/>
<keyword evidence="4" id="KW-0540">Nuclease</keyword>
<dbReference type="GO" id="GO:0005634">
    <property type="term" value="C:nucleus"/>
    <property type="evidence" value="ECO:0007669"/>
    <property type="project" value="UniProtKB-SubCell"/>
</dbReference>
<accession>A0AAE1GYP8</accession>
<feature type="compositionally biased region" description="Acidic residues" evidence="8">
    <location>
        <begin position="361"/>
        <end position="373"/>
    </location>
</feature>
<keyword evidence="7" id="KW-0539">Nucleus</keyword>
<keyword evidence="11" id="KW-1185">Reference proteome</keyword>
<dbReference type="PANTHER" id="PTHR22930">
    <property type="match status" value="1"/>
</dbReference>
<dbReference type="GO" id="GO:0016787">
    <property type="term" value="F:hydrolase activity"/>
    <property type="evidence" value="ECO:0007669"/>
    <property type="project" value="UniProtKB-KW"/>
</dbReference>
<comment type="cofactor">
    <cofactor evidence="1">
        <name>a divalent metal cation</name>
        <dbReference type="ChEBI" id="CHEBI:60240"/>
    </cofactor>
</comment>
<proteinExistence type="inferred from homology"/>
<dbReference type="InterPro" id="IPR027806">
    <property type="entry name" value="HARBI1_dom"/>
</dbReference>
<reference evidence="10" key="1">
    <citation type="submission" date="2021-07" db="EMBL/GenBank/DDBJ databases">
        <authorList>
            <person name="Catto M.A."/>
            <person name="Jacobson A."/>
            <person name="Kennedy G."/>
            <person name="Labadie P."/>
            <person name="Hunt B.G."/>
            <person name="Srinivasan R."/>
        </authorList>
    </citation>
    <scope>NUCLEOTIDE SEQUENCE</scope>
    <source>
        <strain evidence="10">PL_HMW_Pooled</strain>
        <tissue evidence="10">Head</tissue>
    </source>
</reference>
<feature type="region of interest" description="Disordered" evidence="8">
    <location>
        <begin position="349"/>
        <end position="373"/>
    </location>
</feature>
<evidence type="ECO:0000256" key="4">
    <source>
        <dbReference type="ARBA" id="ARBA00022722"/>
    </source>
</evidence>
<evidence type="ECO:0000259" key="9">
    <source>
        <dbReference type="Pfam" id="PF13359"/>
    </source>
</evidence>
<evidence type="ECO:0000256" key="5">
    <source>
        <dbReference type="ARBA" id="ARBA00022723"/>
    </source>
</evidence>
<comment type="subcellular location">
    <subcellularLocation>
        <location evidence="2">Nucleus</location>
    </subcellularLocation>
</comment>
<evidence type="ECO:0000256" key="7">
    <source>
        <dbReference type="ARBA" id="ARBA00023242"/>
    </source>
</evidence>
<protein>
    <submittedName>
        <fullName evidence="10">Nuclease</fullName>
    </submittedName>
</protein>
<dbReference type="EMBL" id="JAHWGI010000284">
    <property type="protein sequence ID" value="KAK3911740.1"/>
    <property type="molecule type" value="Genomic_DNA"/>
</dbReference>
<name>A0AAE1GYP8_9NEOP</name>
<reference evidence="10" key="2">
    <citation type="journal article" date="2023" name="BMC Genomics">
        <title>Pest status, molecular evolution, and epigenetic factors derived from the genome assembly of Frankliniella fusca, a thysanopteran phytovirus vector.</title>
        <authorList>
            <person name="Catto M.A."/>
            <person name="Labadie P.E."/>
            <person name="Jacobson A.L."/>
            <person name="Kennedy G.G."/>
            <person name="Srinivasan R."/>
            <person name="Hunt B.G."/>
        </authorList>
    </citation>
    <scope>NUCLEOTIDE SEQUENCE</scope>
    <source>
        <strain evidence="10">PL_HMW_Pooled</strain>
    </source>
</reference>
<dbReference type="GO" id="GO:0046872">
    <property type="term" value="F:metal ion binding"/>
    <property type="evidence" value="ECO:0007669"/>
    <property type="project" value="UniProtKB-KW"/>
</dbReference>
<dbReference type="Proteomes" id="UP001219518">
    <property type="component" value="Unassembled WGS sequence"/>
</dbReference>
<evidence type="ECO:0000256" key="1">
    <source>
        <dbReference type="ARBA" id="ARBA00001968"/>
    </source>
</evidence>